<organism evidence="1 2">
    <name type="scientific">Phocaeicola vulgatus</name>
    <name type="common">Bacteroides vulgatus</name>
    <dbReference type="NCBI Taxonomy" id="821"/>
    <lineage>
        <taxon>Bacteria</taxon>
        <taxon>Pseudomonadati</taxon>
        <taxon>Bacteroidota</taxon>
        <taxon>Bacteroidia</taxon>
        <taxon>Bacteroidales</taxon>
        <taxon>Bacteroidaceae</taxon>
        <taxon>Phocaeicola</taxon>
    </lineage>
</organism>
<dbReference type="RefSeq" id="WP_252755841.1">
    <property type="nucleotide sequence ID" value="NZ_JAHAWD010000059.1"/>
</dbReference>
<proteinExistence type="predicted"/>
<evidence type="ECO:0000313" key="1">
    <source>
        <dbReference type="EMBL" id="KAB6527515.1"/>
    </source>
</evidence>
<dbReference type="AlphaFoldDB" id="A0A7J5R710"/>
<gene>
    <name evidence="1" type="ORF">GAY98_07375</name>
</gene>
<name>A0A7J5R710_PHOVU</name>
<sequence length="73" mass="8624">MERQTDVPCFQRMVFLPCRPGFDIWLIDKFRGQSTFTRLVQYLRTKGRMIAVPLELTGLEKWKDGTFHFAVLS</sequence>
<reference evidence="1 2" key="1">
    <citation type="journal article" date="2019" name="Nat. Med.">
        <title>A library of human gut bacterial isolates paired with longitudinal multiomics data enables mechanistic microbiome research.</title>
        <authorList>
            <person name="Poyet M."/>
            <person name="Groussin M."/>
            <person name="Gibbons S.M."/>
            <person name="Avila-Pacheco J."/>
            <person name="Jiang X."/>
            <person name="Kearney S.M."/>
            <person name="Perrotta A.R."/>
            <person name="Berdy B."/>
            <person name="Zhao S."/>
            <person name="Lieberman T.D."/>
            <person name="Swanson P.K."/>
            <person name="Smith M."/>
            <person name="Roesemann S."/>
            <person name="Alexander J.E."/>
            <person name="Rich S.A."/>
            <person name="Livny J."/>
            <person name="Vlamakis H."/>
            <person name="Clish C."/>
            <person name="Bullock K."/>
            <person name="Deik A."/>
            <person name="Scott J."/>
            <person name="Pierce K.A."/>
            <person name="Xavier R.J."/>
            <person name="Alm E.J."/>
        </authorList>
    </citation>
    <scope>NUCLEOTIDE SEQUENCE [LARGE SCALE GENOMIC DNA]</scope>
    <source>
        <strain evidence="1 2">BIOML-A122</strain>
    </source>
</reference>
<dbReference type="Proteomes" id="UP000469427">
    <property type="component" value="Unassembled WGS sequence"/>
</dbReference>
<protein>
    <submittedName>
        <fullName evidence="1">Uncharacterized protein</fullName>
    </submittedName>
</protein>
<comment type="caution">
    <text evidence="1">The sequence shown here is derived from an EMBL/GenBank/DDBJ whole genome shotgun (WGS) entry which is preliminary data.</text>
</comment>
<evidence type="ECO:0000313" key="2">
    <source>
        <dbReference type="Proteomes" id="UP000469427"/>
    </source>
</evidence>
<dbReference type="EMBL" id="WDBI01000009">
    <property type="protein sequence ID" value="KAB6527515.1"/>
    <property type="molecule type" value="Genomic_DNA"/>
</dbReference>
<accession>A0A7J5R710</accession>